<dbReference type="Proteomes" id="UP001162029">
    <property type="component" value="Unassembled WGS sequence"/>
</dbReference>
<comment type="caution">
    <text evidence="2">The sequence shown here is derived from an EMBL/GenBank/DDBJ whole genome shotgun (WGS) entry which is preliminary data.</text>
</comment>
<organism evidence="2 3">
    <name type="scientific">Peronospora destructor</name>
    <dbReference type="NCBI Taxonomy" id="86335"/>
    <lineage>
        <taxon>Eukaryota</taxon>
        <taxon>Sar</taxon>
        <taxon>Stramenopiles</taxon>
        <taxon>Oomycota</taxon>
        <taxon>Peronosporomycetes</taxon>
        <taxon>Peronosporales</taxon>
        <taxon>Peronosporaceae</taxon>
        <taxon>Peronospora</taxon>
    </lineage>
</organism>
<protein>
    <submittedName>
        <fullName evidence="2">Uncharacterized protein</fullName>
    </submittedName>
</protein>
<sequence length="1496" mass="168863">MPSSEESATPRLNVWTLEEFSDLVIAWDLAVSRPRDSPAQTLHDAVYKHFVARRGGLTRRNKAALTSKRSALKFSYLFVRDFNTGQQLKQEKGFFDLLELERYQVMMQWKKQNSSVIELTPNMFKILERIINKGGEEEPSWPRTKEDQQDAKGTVQMETRPTRAFATHSSGHSSSLMMDKKTISKRKQTATARSLTTSNPWSSDEMMKLVKAWGTAAQLVCESPTGEPMSIVHEMYRQFQLLQGGKIVRNLSGLATRRRVLKLSYSRIVAFNKIQEMNGNPKFTELSPAARQNVIRSWKNANLLDLSEEICSELDKIIPLDTRAVALEDMRRAKGGTTSNSGSKRANRRPGRPPKKQKSFTLTRDSNDEETFSLKPYGGADDSEEEKAFVIPRTGAHRRTEIDSEEKTADQFAESVFSTQQKHLRVRTEGILARQTPSYSADSNSSVMLDAKPDVEAQRTIETADSAGKIAKSPPVSFSQKYLAQSGSPIAQMCAKADSFTAADGENCNGDRLGHPALHRDRKAKPESVFGARKQLTKRSIFSGAIRKSKAAYADDEDLGIEETGLSMLNQDLGAIVLKPTTKLSQTVLDRSDMPKVDHNGNLIANATPTNDTTDPAKCLKKKRTLNFDGPNGHLWENKELQILINAWEKAAIIVCNSAPVDRLSLNREMYREFVEMQGGKSMRNSTALAARRSSLKFSYAHIQSFNESQKAKGEPCYHEISEGTRMTLLRSWKNRNSVDLTKEMYDGLRRILAMDEKLAKVRSLHPPPVPKPKRKAKSSKDTNDLDANHGSKTAKWTTEESSDLIKACADVMNFPSDKEQSATEREEMIYDAFVTRRQNAGDTDTPIRRDLRSMAQQWRHILASYSYIKECNDNRSEGESLSWFDMSAMQKRAYQQCTNVPAKFVDLDAEMFALVNETSFMEVVDPPLSPPVTKEAAEGISLRPRSTRKRTEAFWSSDSESSVYSKPIPSAKRVSKKDSIVPAVRKGSNWPVEEIWNLIQAWEEASRVTESSRLTSALDETFAFFTKLQEGPPDRNRTLSSVRNKMIALKSSFTRISNFIVELGDSSGWFDMPPEQRLIEIRSWNNKTIVNLDRDMFSALEQILSRKKGGTQEKPGKRKSGKSQKTLPARFDTKTEKEQDNTGHTGQKHEKSVIAIWSKEELLMLGEACGELLEGRRSRRYVFEEEKDRFFRRYEELGGTNSLSATVGLARFVLDSYEFIYFYNQKAAETNCFSWFELAAVDRDLILSRIGKAHRSFNGLSTVDEDIFDVIDGIDAELRVKLGETKKKTYKPPNDAASSRYVDIEAVKAVVREEPVPLEESSDGEADLSSSESSLSEESGSDSSAPVVMKSHQLKHSDEDRSTHSPRHRVVPRGSKAIHAQVTSSRKRKREGAGIDGCSTLSITEIIQKQNRKLDEAVKRFRKDSADARKEHHTFLMQKIQDSFPIDTGNGSYLERVADRQGQTLVKIFQRLQQQRDAEKAKDDELMRQLFSRVV</sequence>
<feature type="compositionally biased region" description="Acidic residues" evidence="1">
    <location>
        <begin position="1317"/>
        <end position="1327"/>
    </location>
</feature>
<dbReference type="EMBL" id="CANTFM010001892">
    <property type="protein sequence ID" value="CAI5743603.1"/>
    <property type="molecule type" value="Genomic_DNA"/>
</dbReference>
<feature type="region of interest" description="Disordered" evidence="1">
    <location>
        <begin position="1314"/>
        <end position="1395"/>
    </location>
</feature>
<feature type="region of interest" description="Disordered" evidence="1">
    <location>
        <begin position="331"/>
        <end position="388"/>
    </location>
</feature>
<feature type="compositionally biased region" description="Basic and acidic residues" evidence="1">
    <location>
        <begin position="779"/>
        <end position="790"/>
    </location>
</feature>
<evidence type="ECO:0000313" key="2">
    <source>
        <dbReference type="EMBL" id="CAI5743603.1"/>
    </source>
</evidence>
<feature type="compositionally biased region" description="Low complexity" evidence="1">
    <location>
        <begin position="1328"/>
        <end position="1346"/>
    </location>
</feature>
<reference evidence="2" key="1">
    <citation type="submission" date="2022-12" db="EMBL/GenBank/DDBJ databases">
        <authorList>
            <person name="Webb A."/>
        </authorList>
    </citation>
    <scope>NUCLEOTIDE SEQUENCE</scope>
    <source>
        <strain evidence="2">Pd1</strain>
    </source>
</reference>
<name>A0AAV0V519_9STRA</name>
<feature type="region of interest" description="Disordered" evidence="1">
    <location>
        <begin position="135"/>
        <end position="154"/>
    </location>
</feature>
<feature type="compositionally biased region" description="Basic and acidic residues" evidence="1">
    <location>
        <begin position="1132"/>
        <end position="1150"/>
    </location>
</feature>
<gene>
    <name evidence="2" type="ORF">PDE001_LOCUS8808</name>
</gene>
<proteinExistence type="predicted"/>
<evidence type="ECO:0000256" key="1">
    <source>
        <dbReference type="SAM" id="MobiDB-lite"/>
    </source>
</evidence>
<feature type="region of interest" description="Disordered" evidence="1">
    <location>
        <begin position="763"/>
        <end position="799"/>
    </location>
</feature>
<feature type="region of interest" description="Disordered" evidence="1">
    <location>
        <begin position="1106"/>
        <end position="1150"/>
    </location>
</feature>
<accession>A0AAV0V519</accession>
<feature type="compositionally biased region" description="Basic residues" evidence="1">
    <location>
        <begin position="345"/>
        <end position="358"/>
    </location>
</feature>
<evidence type="ECO:0000313" key="3">
    <source>
        <dbReference type="Proteomes" id="UP001162029"/>
    </source>
</evidence>
<keyword evidence="3" id="KW-1185">Reference proteome</keyword>